<accession>A0ACC1Z0L0</accession>
<evidence type="ECO:0000313" key="1">
    <source>
        <dbReference type="EMBL" id="KAJ4729442.1"/>
    </source>
</evidence>
<reference evidence="1 2" key="1">
    <citation type="journal article" date="2023" name="Science">
        <title>Complex scaffold remodeling in plant triterpene biosynthesis.</title>
        <authorList>
            <person name="De La Pena R."/>
            <person name="Hodgson H."/>
            <person name="Liu J.C."/>
            <person name="Stephenson M.J."/>
            <person name="Martin A.C."/>
            <person name="Owen C."/>
            <person name="Harkess A."/>
            <person name="Leebens-Mack J."/>
            <person name="Jimenez L.E."/>
            <person name="Osbourn A."/>
            <person name="Sattely E.S."/>
        </authorList>
    </citation>
    <scope>NUCLEOTIDE SEQUENCE [LARGE SCALE GENOMIC DNA]</scope>
    <source>
        <strain evidence="2">cv. JPN11</strain>
        <tissue evidence="1">Leaf</tissue>
    </source>
</reference>
<proteinExistence type="predicted"/>
<protein>
    <submittedName>
        <fullName evidence="1">Blue copper</fullName>
    </submittedName>
</protein>
<organism evidence="1 2">
    <name type="scientific">Melia azedarach</name>
    <name type="common">Chinaberry tree</name>
    <dbReference type="NCBI Taxonomy" id="155640"/>
    <lineage>
        <taxon>Eukaryota</taxon>
        <taxon>Viridiplantae</taxon>
        <taxon>Streptophyta</taxon>
        <taxon>Embryophyta</taxon>
        <taxon>Tracheophyta</taxon>
        <taxon>Spermatophyta</taxon>
        <taxon>Magnoliopsida</taxon>
        <taxon>eudicotyledons</taxon>
        <taxon>Gunneridae</taxon>
        <taxon>Pentapetalae</taxon>
        <taxon>rosids</taxon>
        <taxon>malvids</taxon>
        <taxon>Sapindales</taxon>
        <taxon>Meliaceae</taxon>
        <taxon>Melia</taxon>
    </lineage>
</organism>
<gene>
    <name evidence="1" type="ORF">OWV82_002222</name>
</gene>
<sequence length="101" mass="11115">MKETVGCLQGFLYIYSITEHRNCINPKGKEMERMKRVLLVLFIGALIAKEASAAQHVVGGSQGWVESADLNSWASGQTFKAGDQLVFKYTSGLHSVVELPK</sequence>
<evidence type="ECO:0000313" key="2">
    <source>
        <dbReference type="Proteomes" id="UP001164539"/>
    </source>
</evidence>
<comment type="caution">
    <text evidence="1">The sequence shown here is derived from an EMBL/GenBank/DDBJ whole genome shotgun (WGS) entry which is preliminary data.</text>
</comment>
<dbReference type="EMBL" id="CM051394">
    <property type="protein sequence ID" value="KAJ4729442.1"/>
    <property type="molecule type" value="Genomic_DNA"/>
</dbReference>
<keyword evidence="2" id="KW-1185">Reference proteome</keyword>
<name>A0ACC1Z0L0_MELAZ</name>
<dbReference type="Proteomes" id="UP001164539">
    <property type="component" value="Chromosome 1"/>
</dbReference>